<feature type="region of interest" description="Disordered" evidence="1">
    <location>
        <begin position="28"/>
        <end position="67"/>
    </location>
</feature>
<sequence length="67" mass="7053">MWAFVGLGLAAPLVALFSVLVTTGSDPIAPAAGEVSPQRPQNGLPTQPAQIQRESREQDAQRAIRTA</sequence>
<proteinExistence type="predicted"/>
<feature type="compositionally biased region" description="Polar residues" evidence="1">
    <location>
        <begin position="38"/>
        <end position="52"/>
    </location>
</feature>
<gene>
    <name evidence="2" type="ORF">GTC6_03470</name>
</gene>
<dbReference type="AlphaFoldDB" id="R7YDZ2"/>
<comment type="caution">
    <text evidence="2">The sequence shown here is derived from an EMBL/GenBank/DDBJ whole genome shotgun (WGS) entry which is preliminary data.</text>
</comment>
<accession>R7YDZ2</accession>
<dbReference type="Proteomes" id="UP000013569">
    <property type="component" value="Unassembled WGS sequence"/>
</dbReference>
<evidence type="ECO:0000256" key="1">
    <source>
        <dbReference type="SAM" id="MobiDB-lite"/>
    </source>
</evidence>
<evidence type="ECO:0000313" key="3">
    <source>
        <dbReference type="Proteomes" id="UP000013569"/>
    </source>
</evidence>
<reference evidence="2 3" key="1">
    <citation type="journal article" date="2013" name="Genome Announc.">
        <title>Draft Genome Sequence of a Benzothiophene-Desulfurizing Bacterium, Gordona terrae Strain C-6.</title>
        <authorList>
            <person name="Wang W."/>
            <person name="Ma T."/>
            <person name="Ren Y."/>
            <person name="Li G."/>
        </authorList>
    </citation>
    <scope>NUCLEOTIDE SEQUENCE [LARGE SCALE GENOMIC DNA]</scope>
    <source>
        <strain evidence="2 3">C-6</strain>
    </source>
</reference>
<dbReference type="EMBL" id="AQPW01000003">
    <property type="protein sequence ID" value="EON34004.1"/>
    <property type="molecule type" value="Genomic_DNA"/>
</dbReference>
<feature type="compositionally biased region" description="Basic and acidic residues" evidence="1">
    <location>
        <begin position="53"/>
        <end position="67"/>
    </location>
</feature>
<name>R7YDZ2_9ACTN</name>
<evidence type="ECO:0000313" key="2">
    <source>
        <dbReference type="EMBL" id="EON34004.1"/>
    </source>
</evidence>
<protein>
    <submittedName>
        <fullName evidence="2">Uncharacterized protein</fullName>
    </submittedName>
</protein>
<organism evidence="2 3">
    <name type="scientific">Gordonia terrae C-6</name>
    <dbReference type="NCBI Taxonomy" id="1316928"/>
    <lineage>
        <taxon>Bacteria</taxon>
        <taxon>Bacillati</taxon>
        <taxon>Actinomycetota</taxon>
        <taxon>Actinomycetes</taxon>
        <taxon>Mycobacteriales</taxon>
        <taxon>Gordoniaceae</taxon>
        <taxon>Gordonia</taxon>
    </lineage>
</organism>